<protein>
    <submittedName>
        <fullName evidence="1">Uncharacterized protein</fullName>
    </submittedName>
</protein>
<dbReference type="EMBL" id="KY368640">
    <property type="protein sequence ID" value="APZ82515.1"/>
    <property type="molecule type" value="Genomic_DNA"/>
</dbReference>
<keyword evidence="2" id="KW-1185">Reference proteome</keyword>
<gene>
    <name evidence="1" type="ORF">Goe3_c04900</name>
</gene>
<name>A0A1Z1D9Q9_BPGO3</name>
<organism evidence="1 2">
    <name type="scientific">Bacillus phage vB_BsuM-Goe3</name>
    <dbReference type="NCBI Taxonomy" id="1933063"/>
    <lineage>
        <taxon>Viruses</taxon>
        <taxon>Duplodnaviria</taxon>
        <taxon>Heunggongvirae</taxon>
        <taxon>Uroviricota</taxon>
        <taxon>Caudoviricetes</taxon>
        <taxon>Herelleviridae</taxon>
        <taxon>Bastillevirinae</taxon>
        <taxon>Grisebachstrassevirus</taxon>
        <taxon>Grisebachstrassevirus goe3</taxon>
    </lineage>
</organism>
<dbReference type="InterPro" id="IPR055822">
    <property type="entry name" value="DUF7398"/>
</dbReference>
<organismHost>
    <name type="scientific">Bacillus subtilis</name>
    <dbReference type="NCBI Taxonomy" id="1423"/>
</organismHost>
<sequence>MFGFSEEEMSTYDNIINDYAEEDLIPYILSEVLFMGPAATVNGEKSVDIPFIEELVSDIAQVIQSIVVSMAYEYAELQCDLDIEESEIIKILHNEYERALVSEFISCGIAFTSDIPVEIVGDIIIQLPYFYLNALESESVDTDKFFEDKFEAYAAYIEENFPDEGEEGDYDY</sequence>
<accession>A0A1Z1D9Q9</accession>
<evidence type="ECO:0000313" key="1">
    <source>
        <dbReference type="EMBL" id="APZ82515.1"/>
    </source>
</evidence>
<dbReference type="Pfam" id="PF24131">
    <property type="entry name" value="DUF7398"/>
    <property type="match status" value="1"/>
</dbReference>
<evidence type="ECO:0000313" key="2">
    <source>
        <dbReference type="Proteomes" id="UP000221795"/>
    </source>
</evidence>
<reference evidence="1" key="1">
    <citation type="journal article" date="2017" name="Viruses">
        <title>Characterization of Bacillus subtilis Viruses vB_BsuM-Goe2 and vB_BsuM-Goe3.</title>
        <authorList>
            <person name="Willms I.M."/>
            <person name="Hoppert M."/>
            <person name="Hertel R."/>
        </authorList>
    </citation>
    <scope>NUCLEOTIDE SEQUENCE [LARGE SCALE GENOMIC DNA]</scope>
</reference>
<dbReference type="Proteomes" id="UP000221795">
    <property type="component" value="Segment"/>
</dbReference>
<proteinExistence type="predicted"/>